<keyword evidence="7 9" id="KW-0811">Translocation</keyword>
<dbReference type="GO" id="GO:0008320">
    <property type="term" value="F:protein transmembrane transporter activity"/>
    <property type="evidence" value="ECO:0007669"/>
    <property type="project" value="UniProtKB-UniRule"/>
</dbReference>
<protein>
    <recommendedName>
        <fullName evidence="9">Protein translocase subunit SecE</fullName>
    </recommendedName>
</protein>
<dbReference type="PANTHER" id="PTHR33910">
    <property type="entry name" value="PROTEIN TRANSLOCASE SUBUNIT SECE"/>
    <property type="match status" value="1"/>
</dbReference>
<evidence type="ECO:0000256" key="4">
    <source>
        <dbReference type="ARBA" id="ARBA00022692"/>
    </source>
</evidence>
<evidence type="ECO:0000256" key="9">
    <source>
        <dbReference type="HAMAP-Rule" id="MF_00422"/>
    </source>
</evidence>
<dbReference type="Pfam" id="PF00584">
    <property type="entry name" value="SecE"/>
    <property type="match status" value="1"/>
</dbReference>
<evidence type="ECO:0000256" key="1">
    <source>
        <dbReference type="ARBA" id="ARBA00004370"/>
    </source>
</evidence>
<evidence type="ECO:0000313" key="11">
    <source>
        <dbReference type="EMBL" id="EHL13240.1"/>
    </source>
</evidence>
<dbReference type="HOGENOM" id="CLU_113663_5_1_9"/>
<keyword evidence="4 9" id="KW-0812">Transmembrane</keyword>
<accession>G9X9R5</accession>
<keyword evidence="2 9" id="KW-0813">Transport</keyword>
<evidence type="ECO:0000256" key="3">
    <source>
        <dbReference type="ARBA" id="ARBA00022475"/>
    </source>
</evidence>
<evidence type="ECO:0000256" key="5">
    <source>
        <dbReference type="ARBA" id="ARBA00022927"/>
    </source>
</evidence>
<sequence>MAEQNKQNLGGGTNQAASHEQKRKSLGQAVNDTRSELRKVHWPKKTELQKYTIVVIATVAFFSVAIYAIDSGLGFVISKLVGR</sequence>
<feature type="transmembrane region" description="Helical" evidence="9">
    <location>
        <begin position="51"/>
        <end position="69"/>
    </location>
</feature>
<dbReference type="HAMAP" id="MF_00422">
    <property type="entry name" value="SecE"/>
    <property type="match status" value="1"/>
</dbReference>
<organism evidence="11 14">
    <name type="scientific">Peptoanaerobacter stomatis</name>
    <dbReference type="NCBI Taxonomy" id="796937"/>
    <lineage>
        <taxon>Bacteria</taxon>
        <taxon>Bacillati</taxon>
        <taxon>Bacillota</taxon>
        <taxon>Clostridia</taxon>
        <taxon>Peptostreptococcales</taxon>
        <taxon>Filifactoraceae</taxon>
        <taxon>Peptoanaerobacter</taxon>
    </lineage>
</organism>
<reference evidence="12 13" key="2">
    <citation type="submission" date="2011-08" db="EMBL/GenBank/DDBJ databases">
        <title>The Genome Sequence of Eubacteriaceae bacterium CM5.</title>
        <authorList>
            <consortium name="The Broad Institute Genome Sequencing Platform"/>
            <person name="Earl A."/>
            <person name="Ward D."/>
            <person name="Feldgarden M."/>
            <person name="Gevers D."/>
            <person name="Sizova M."/>
            <person name="Hazen A."/>
            <person name="Epstein S."/>
            <person name="Young S.K."/>
            <person name="Zeng Q."/>
            <person name="Gargeya S."/>
            <person name="Fitzgerald M."/>
            <person name="Haas B."/>
            <person name="Abouelleil A."/>
            <person name="Alvarado L."/>
            <person name="Arachchi H.M."/>
            <person name="Berlin A."/>
            <person name="Brown A."/>
            <person name="Chapman S.B."/>
            <person name="Chen Z."/>
            <person name="Dunbar C."/>
            <person name="Freedman E."/>
            <person name="Gearin G."/>
            <person name="Gellesch M."/>
            <person name="Goldberg J."/>
            <person name="Griggs A."/>
            <person name="Gujja S."/>
            <person name="Heiman D."/>
            <person name="Howarth C."/>
            <person name="Larson L."/>
            <person name="Lui A."/>
            <person name="MacDonald P.J.P."/>
            <person name="Montmayeur A."/>
            <person name="Murphy C."/>
            <person name="Neiman D."/>
            <person name="Pearson M."/>
            <person name="Priest M."/>
            <person name="Roberts A."/>
            <person name="Saif S."/>
            <person name="Shea T."/>
            <person name="Shenoy N."/>
            <person name="Sisk P."/>
            <person name="Stolte C."/>
            <person name="Sykes S."/>
            <person name="Wortman J."/>
            <person name="Nusbaum C."/>
            <person name="Birren B."/>
        </authorList>
    </citation>
    <scope>NUCLEOTIDE SEQUENCE [LARGE SCALE GENOMIC DNA]</scope>
    <source>
        <strain evidence="12 13">CM5</strain>
    </source>
</reference>
<evidence type="ECO:0000313" key="14">
    <source>
        <dbReference type="Proteomes" id="UP000006437"/>
    </source>
</evidence>
<dbReference type="AlphaFoldDB" id="G9X2B7"/>
<evidence type="ECO:0000256" key="2">
    <source>
        <dbReference type="ARBA" id="ARBA00022448"/>
    </source>
</evidence>
<keyword evidence="5 9" id="KW-0653">Protein transport</keyword>
<comment type="caution">
    <text evidence="11">The sequence shown here is derived from an EMBL/GenBank/DDBJ whole genome shotgun (WGS) entry which is preliminary data.</text>
</comment>
<comment type="function">
    <text evidence="9">Essential subunit of the Sec protein translocation channel SecYEG. Clamps together the 2 halves of SecY. May contact the channel plug during translocation.</text>
</comment>
<dbReference type="Proteomes" id="UP000003379">
    <property type="component" value="Unassembled WGS sequence"/>
</dbReference>
<gene>
    <name evidence="9" type="primary">secE</name>
    <name evidence="12" type="ORF">HMPREF9628_00006</name>
    <name evidence="11" type="ORF">HMPREF9629_00540</name>
</gene>
<comment type="subcellular location">
    <subcellularLocation>
        <location evidence="9">Cell membrane</location>
        <topology evidence="9">Single-pass membrane protein</topology>
    </subcellularLocation>
    <subcellularLocation>
        <location evidence="1">Membrane</location>
    </subcellularLocation>
</comment>
<dbReference type="GO" id="GO:0065002">
    <property type="term" value="P:intracellular protein transmembrane transport"/>
    <property type="evidence" value="ECO:0007669"/>
    <property type="project" value="UniProtKB-UniRule"/>
</dbReference>
<feature type="compositionally biased region" description="Polar residues" evidence="10">
    <location>
        <begin position="1"/>
        <end position="18"/>
    </location>
</feature>
<dbReference type="EMBL" id="AFZG01000001">
    <property type="protein sequence ID" value="EHL20161.1"/>
    <property type="molecule type" value="Genomic_DNA"/>
</dbReference>
<accession>G9X2B7</accession>
<dbReference type="GO" id="GO:0009306">
    <property type="term" value="P:protein secretion"/>
    <property type="evidence" value="ECO:0007669"/>
    <property type="project" value="UniProtKB-UniRule"/>
</dbReference>
<evidence type="ECO:0000313" key="13">
    <source>
        <dbReference type="Proteomes" id="UP000003379"/>
    </source>
</evidence>
<keyword evidence="3 9" id="KW-1003">Cell membrane</keyword>
<name>G9X2B7_9FIRM</name>
<proteinExistence type="inferred from homology"/>
<evidence type="ECO:0000256" key="8">
    <source>
        <dbReference type="ARBA" id="ARBA00023136"/>
    </source>
</evidence>
<dbReference type="InterPro" id="IPR005807">
    <property type="entry name" value="SecE_bac"/>
</dbReference>
<dbReference type="PANTHER" id="PTHR33910:SF1">
    <property type="entry name" value="PROTEIN TRANSLOCASE SUBUNIT SECE"/>
    <property type="match status" value="1"/>
</dbReference>
<dbReference type="GO" id="GO:0005886">
    <property type="term" value="C:plasma membrane"/>
    <property type="evidence" value="ECO:0007669"/>
    <property type="project" value="UniProtKB-SubCell"/>
</dbReference>
<evidence type="ECO:0000256" key="6">
    <source>
        <dbReference type="ARBA" id="ARBA00022989"/>
    </source>
</evidence>
<dbReference type="GO" id="GO:0006605">
    <property type="term" value="P:protein targeting"/>
    <property type="evidence" value="ECO:0007669"/>
    <property type="project" value="UniProtKB-UniRule"/>
</dbReference>
<evidence type="ECO:0000256" key="7">
    <source>
        <dbReference type="ARBA" id="ARBA00023010"/>
    </source>
</evidence>
<dbReference type="GO" id="GO:0043952">
    <property type="term" value="P:protein transport by the Sec complex"/>
    <property type="evidence" value="ECO:0007669"/>
    <property type="project" value="UniProtKB-UniRule"/>
</dbReference>
<dbReference type="InterPro" id="IPR001901">
    <property type="entry name" value="Translocase_SecE/Sec61-g"/>
</dbReference>
<dbReference type="InterPro" id="IPR038379">
    <property type="entry name" value="SecE_sf"/>
</dbReference>
<dbReference type="Proteomes" id="UP000006437">
    <property type="component" value="Unassembled WGS sequence"/>
</dbReference>
<dbReference type="RefSeq" id="WP_009524776.1">
    <property type="nucleotide sequence ID" value="NZ_JBQMYE010000076.1"/>
</dbReference>
<evidence type="ECO:0000313" key="12">
    <source>
        <dbReference type="EMBL" id="EHL20161.1"/>
    </source>
</evidence>
<keyword evidence="6 9" id="KW-1133">Transmembrane helix</keyword>
<evidence type="ECO:0000256" key="10">
    <source>
        <dbReference type="SAM" id="MobiDB-lite"/>
    </source>
</evidence>
<dbReference type="Gene3D" id="1.20.5.1030">
    <property type="entry name" value="Preprotein translocase secy subunit"/>
    <property type="match status" value="1"/>
</dbReference>
<comment type="similarity">
    <text evidence="9">Belongs to the SecE/SEC61-gamma family.</text>
</comment>
<comment type="subunit">
    <text evidence="9">Component of the Sec protein translocase complex. Heterotrimer consisting of SecY, SecE and SecG subunits. The heterotrimers can form oligomers, although 1 heterotrimer is thought to be able to translocate proteins. Interacts with the ribosome. Interacts with SecDF, and other proteins may be involved. Interacts with SecA.</text>
</comment>
<dbReference type="EMBL" id="AFZE01000045">
    <property type="protein sequence ID" value="EHL13240.1"/>
    <property type="molecule type" value="Genomic_DNA"/>
</dbReference>
<keyword evidence="8 9" id="KW-0472">Membrane</keyword>
<dbReference type="STRING" id="796937.HMPREF9630_01946"/>
<reference evidence="11 14" key="1">
    <citation type="submission" date="2011-08" db="EMBL/GenBank/DDBJ databases">
        <title>The Genome Sequence of Eubacteriaceae bacterium ACC19a.</title>
        <authorList>
            <consortium name="The Broad Institute Genome Sequencing Platform"/>
            <person name="Earl A."/>
            <person name="Ward D."/>
            <person name="Feldgarden M."/>
            <person name="Gevers D."/>
            <person name="Sizova M."/>
            <person name="Hazen A."/>
            <person name="Epstein S."/>
            <person name="Young S.K."/>
            <person name="Zeng Q."/>
            <person name="Gargeya S."/>
            <person name="Fitzgerald M."/>
            <person name="Haas B."/>
            <person name="Abouelleil A."/>
            <person name="Alvarado L."/>
            <person name="Arachchi H.M."/>
            <person name="Berlin A."/>
            <person name="Brown A."/>
            <person name="Chapman S.B."/>
            <person name="Chen Z."/>
            <person name="Dunbar C."/>
            <person name="Freedman E."/>
            <person name="Gearin G."/>
            <person name="Gellesch M."/>
            <person name="Goldberg J."/>
            <person name="Griggs A."/>
            <person name="Gujja S."/>
            <person name="Heiman D."/>
            <person name="Howarth C."/>
            <person name="Larson L."/>
            <person name="Lui A."/>
            <person name="MacDonald P.J.P."/>
            <person name="Montmayeur A."/>
            <person name="Murphy C."/>
            <person name="Neiman D."/>
            <person name="Pearson M."/>
            <person name="Priest M."/>
            <person name="Roberts A."/>
            <person name="Saif S."/>
            <person name="Shea T."/>
            <person name="Shenoy N."/>
            <person name="Sisk P."/>
            <person name="Stolte C."/>
            <person name="Sykes S."/>
            <person name="Wortman J."/>
            <person name="Nusbaum C."/>
            <person name="Birren B."/>
        </authorList>
    </citation>
    <scope>NUCLEOTIDE SEQUENCE [LARGE SCALE GENOMIC DNA]</scope>
    <source>
        <strain evidence="11 14">ACC19a</strain>
    </source>
</reference>
<feature type="region of interest" description="Disordered" evidence="10">
    <location>
        <begin position="1"/>
        <end position="32"/>
    </location>
</feature>
<dbReference type="NCBIfam" id="TIGR00964">
    <property type="entry name" value="secE_bact"/>
    <property type="match status" value="1"/>
</dbReference>
<dbReference type="PATRIC" id="fig|796937.3.peg.1764"/>